<comment type="caution">
    <text evidence="13">The sequence shown here is derived from an EMBL/GenBank/DDBJ whole genome shotgun (WGS) entry which is preliminary data.</text>
</comment>
<keyword evidence="14" id="KW-1185">Reference proteome</keyword>
<dbReference type="PANTHER" id="PTHR13831">
    <property type="entry name" value="MEMBER OF THE HIR1 FAMILY OF WD-REPEAT PROTEINS"/>
    <property type="match status" value="1"/>
</dbReference>
<dbReference type="InterPro" id="IPR011044">
    <property type="entry name" value="Quino_amine_DH_bsu"/>
</dbReference>
<protein>
    <recommendedName>
        <fullName evidence="10">Protein HIR</fullName>
    </recommendedName>
</protein>
<evidence type="ECO:0000259" key="11">
    <source>
        <dbReference type="Pfam" id="PF07569"/>
    </source>
</evidence>
<dbReference type="InterPro" id="IPR011494">
    <property type="entry name" value="HIRA-like_C"/>
</dbReference>
<evidence type="ECO:0000256" key="10">
    <source>
        <dbReference type="RuleBase" id="RU364014"/>
    </source>
</evidence>
<feature type="domain" description="CAF1B/HIR1 beta-propeller" evidence="12">
    <location>
        <begin position="29"/>
        <end position="365"/>
    </location>
</feature>
<comment type="function">
    <text evidence="10">Required for replication-independent chromatin assembly and for the periodic repression of histone gene transcription during the cell cycle.</text>
</comment>
<evidence type="ECO:0000313" key="13">
    <source>
        <dbReference type="EMBL" id="TPX58462.1"/>
    </source>
</evidence>
<dbReference type="Pfam" id="PF09453">
    <property type="entry name" value="HIRA_B"/>
    <property type="match status" value="1"/>
</dbReference>
<dbReference type="InterPro" id="IPR001680">
    <property type="entry name" value="WD40_rpt"/>
</dbReference>
<dbReference type="InterPro" id="IPR036322">
    <property type="entry name" value="WD40_repeat_dom_sf"/>
</dbReference>
<dbReference type="CDD" id="cd00200">
    <property type="entry name" value="WD40"/>
    <property type="match status" value="1"/>
</dbReference>
<keyword evidence="8 10" id="KW-0539">Nucleus</keyword>
<dbReference type="PANTHER" id="PTHR13831:SF0">
    <property type="entry name" value="PROTEIN HIRA"/>
    <property type="match status" value="1"/>
</dbReference>
<dbReference type="InterPro" id="IPR019015">
    <property type="entry name" value="HIRA_B_motif"/>
</dbReference>
<gene>
    <name evidence="13" type="ORF">CcCBS67573_g09164</name>
</gene>
<accession>A0A507E3T0</accession>
<evidence type="ECO:0000256" key="3">
    <source>
        <dbReference type="ARBA" id="ARBA00022574"/>
    </source>
</evidence>
<keyword evidence="4 10" id="KW-0677">Repeat</keyword>
<feature type="domain" description="Protein HIRA-like C-terminal" evidence="11">
    <location>
        <begin position="783"/>
        <end position="829"/>
    </location>
</feature>
<reference evidence="13 14" key="1">
    <citation type="journal article" date="2019" name="Sci. Rep.">
        <title>Comparative genomics of chytrid fungi reveal insights into the obligate biotrophic and pathogenic lifestyle of Synchytrium endobioticum.</title>
        <authorList>
            <person name="van de Vossenberg B.T.L.H."/>
            <person name="Warris S."/>
            <person name="Nguyen H.D.T."/>
            <person name="van Gent-Pelzer M.P.E."/>
            <person name="Joly D.L."/>
            <person name="van de Geest H.C."/>
            <person name="Bonants P.J.M."/>
            <person name="Smith D.S."/>
            <person name="Levesque C.A."/>
            <person name="van der Lee T.A.J."/>
        </authorList>
    </citation>
    <scope>NUCLEOTIDE SEQUENCE [LARGE SCALE GENOMIC DNA]</scope>
    <source>
        <strain evidence="13 14">CBS 675.73</strain>
    </source>
</reference>
<dbReference type="Pfam" id="PF07569">
    <property type="entry name" value="Hira"/>
    <property type="match status" value="2"/>
</dbReference>
<evidence type="ECO:0000256" key="4">
    <source>
        <dbReference type="ARBA" id="ARBA00022737"/>
    </source>
</evidence>
<dbReference type="GO" id="GO:0005634">
    <property type="term" value="C:nucleus"/>
    <property type="evidence" value="ECO:0007669"/>
    <property type="project" value="UniProtKB-SubCell"/>
</dbReference>
<evidence type="ECO:0000256" key="7">
    <source>
        <dbReference type="ARBA" id="ARBA00023163"/>
    </source>
</evidence>
<dbReference type="Pfam" id="PF24105">
    <property type="entry name" value="Beta-prop_CAF1B_HIR1"/>
    <property type="match status" value="1"/>
</dbReference>
<dbReference type="OrthoDB" id="1741719at2759"/>
<dbReference type="Gene3D" id="2.130.10.10">
    <property type="entry name" value="YVTN repeat-like/Quinoprotein amine dehydrogenase"/>
    <property type="match status" value="2"/>
</dbReference>
<dbReference type="SUPFAM" id="SSF50978">
    <property type="entry name" value="WD40 repeat-like"/>
    <property type="match status" value="1"/>
</dbReference>
<dbReference type="GO" id="GO:0000417">
    <property type="term" value="C:HIR complex"/>
    <property type="evidence" value="ECO:0007669"/>
    <property type="project" value="TreeGrafter"/>
</dbReference>
<keyword evidence="5 10" id="KW-0156">Chromatin regulator</keyword>
<organism evidence="13 14">
    <name type="scientific">Chytriomyces confervae</name>
    <dbReference type="NCBI Taxonomy" id="246404"/>
    <lineage>
        <taxon>Eukaryota</taxon>
        <taxon>Fungi</taxon>
        <taxon>Fungi incertae sedis</taxon>
        <taxon>Chytridiomycota</taxon>
        <taxon>Chytridiomycota incertae sedis</taxon>
        <taxon>Chytridiomycetes</taxon>
        <taxon>Chytridiales</taxon>
        <taxon>Chytriomycetaceae</taxon>
        <taxon>Chytriomyces</taxon>
    </lineage>
</organism>
<feature type="repeat" description="WD" evidence="9">
    <location>
        <begin position="171"/>
        <end position="202"/>
    </location>
</feature>
<dbReference type="InterPro" id="IPR015943">
    <property type="entry name" value="WD40/YVTN_repeat-like_dom_sf"/>
</dbReference>
<dbReference type="GO" id="GO:0006338">
    <property type="term" value="P:chromatin remodeling"/>
    <property type="evidence" value="ECO:0007669"/>
    <property type="project" value="InterPro"/>
</dbReference>
<evidence type="ECO:0000313" key="14">
    <source>
        <dbReference type="Proteomes" id="UP000320333"/>
    </source>
</evidence>
<proteinExistence type="inferred from homology"/>
<keyword evidence="3 9" id="KW-0853">WD repeat</keyword>
<dbReference type="Proteomes" id="UP000320333">
    <property type="component" value="Unassembled WGS sequence"/>
</dbReference>
<dbReference type="GO" id="GO:0006351">
    <property type="term" value="P:DNA-templated transcription"/>
    <property type="evidence" value="ECO:0007669"/>
    <property type="project" value="InterPro"/>
</dbReference>
<evidence type="ECO:0000256" key="9">
    <source>
        <dbReference type="PROSITE-ProRule" id="PRU00221"/>
    </source>
</evidence>
<evidence type="ECO:0000256" key="5">
    <source>
        <dbReference type="ARBA" id="ARBA00022853"/>
    </source>
</evidence>
<evidence type="ECO:0000259" key="12">
    <source>
        <dbReference type="Pfam" id="PF24105"/>
    </source>
</evidence>
<dbReference type="GO" id="GO:0031491">
    <property type="term" value="F:nucleosome binding"/>
    <property type="evidence" value="ECO:0007669"/>
    <property type="project" value="TreeGrafter"/>
</dbReference>
<comment type="subcellular location">
    <subcellularLocation>
        <location evidence="1 10">Nucleus</location>
    </subcellularLocation>
</comment>
<dbReference type="AlphaFoldDB" id="A0A507E3T0"/>
<dbReference type="EMBL" id="QEAP01000739">
    <property type="protein sequence ID" value="TPX58462.1"/>
    <property type="molecule type" value="Genomic_DNA"/>
</dbReference>
<keyword evidence="6 10" id="KW-0805">Transcription regulation</keyword>
<evidence type="ECO:0000256" key="6">
    <source>
        <dbReference type="ARBA" id="ARBA00023015"/>
    </source>
</evidence>
<dbReference type="PROSITE" id="PS50294">
    <property type="entry name" value="WD_REPEATS_REGION"/>
    <property type="match status" value="3"/>
</dbReference>
<dbReference type="InterPro" id="IPR055410">
    <property type="entry name" value="Beta-prop_CAF1B_HIR1"/>
</dbReference>
<keyword evidence="10" id="KW-0678">Repressor</keyword>
<dbReference type="SUPFAM" id="SSF50969">
    <property type="entry name" value="YVTN repeat-like/Quinoprotein amine dehydrogenase"/>
    <property type="match status" value="1"/>
</dbReference>
<dbReference type="GO" id="GO:0000785">
    <property type="term" value="C:chromatin"/>
    <property type="evidence" value="ECO:0007669"/>
    <property type="project" value="TreeGrafter"/>
</dbReference>
<dbReference type="STRING" id="246404.A0A507E3T0"/>
<dbReference type="PROSITE" id="PS50082">
    <property type="entry name" value="WD_REPEATS_2"/>
    <property type="match status" value="3"/>
</dbReference>
<dbReference type="SMART" id="SM00320">
    <property type="entry name" value="WD40"/>
    <property type="match status" value="6"/>
</dbReference>
<feature type="domain" description="Protein HIRA-like C-terminal" evidence="11">
    <location>
        <begin position="645"/>
        <end position="744"/>
    </location>
</feature>
<keyword evidence="7 10" id="KW-0804">Transcription</keyword>
<feature type="repeat" description="WD" evidence="9">
    <location>
        <begin position="129"/>
        <end position="170"/>
    </location>
</feature>
<evidence type="ECO:0000256" key="2">
    <source>
        <dbReference type="ARBA" id="ARBA00007306"/>
    </source>
</evidence>
<name>A0A507E3T0_9FUNG</name>
<evidence type="ECO:0000256" key="1">
    <source>
        <dbReference type="ARBA" id="ARBA00004123"/>
    </source>
</evidence>
<evidence type="ECO:0000256" key="8">
    <source>
        <dbReference type="ARBA" id="ARBA00023242"/>
    </source>
</evidence>
<feature type="repeat" description="WD" evidence="9">
    <location>
        <begin position="66"/>
        <end position="107"/>
    </location>
</feature>
<dbReference type="InterPro" id="IPR031120">
    <property type="entry name" value="HIR1-like"/>
</dbReference>
<sequence length="876" mass="94294">MLIVKPSFVQHPGDKGRKLPIYACHVQPGESKRIATGGQDCKVRIWSTAPILDDSSSDCDKLLATLSNHTGAVLSVRWSQTGTLLATGADDSTVVVWCADTSRPADQRRDNLIQGGAGNVESWRAIKVLFGHDSDVADLAWSPSNEYLASCGLDSLVFIWDGKTFDKLKKLEAHQGFVKGITWDPVGKYLATQSDDKTVKIWRTSDWVVEREITEPFTQASSTTFFRRLSWSPDGSCIAMANGENGNVPVSPIVNRDTWISDVSLVGHQAPIEVAAFNPVTFEIEIPDEEGEEGATKRVVSSVCAIAGQDRSVSIWWTARPFSAASALDVFQHTVLDLSWSSDGYTLYACSYDGTVSAFTFSSVEFGIPVSTEQTELALSKYGFQKVKQAVAESTTQLFLEEQYRNQQNNIGGLAGASMGGYSSAAQTSVGMSNIAEQVNVIQMGKQRESRTKDGKRRITPVLIRSASSPQKHAVEFLYLVLIIGSQAGIIKSKALKQTITIGAKALAPQSHGLNNGKGIPMVDISTAAGKRKAPDSSETDQSASGTVYVLPAYTSVSPPSRLLAMPIVKPKTLTVVKTGPTPLNLECVNADATKQGGATITGSRAGVSQFITTLNAPTILIAGGDDYWVAACLDATLNVFSAAGRRMLPPFVLPSSASFLSVNGAYLMAILTTSTVFLWDISRETNLLSNEPVTPLLANASNNTPNSLTLSNAFVRADGKPMISTSNGDVFVYHYGMKCWMNVRGFDSDQRVSSAVVTGEMVNPAGFKIPAVGVLGKIPALIDHAELGMACSTVLELASDYKQWLILYARKLSDDGEVAKAKELCDELLGELSASGENSNILGMQKRVLLKEILPILATNRDLQRIVASYHEFLS</sequence>
<comment type="similarity">
    <text evidence="2 10">Belongs to the WD repeat HIR1 family.</text>
</comment>
<dbReference type="GO" id="GO:0006355">
    <property type="term" value="P:regulation of DNA-templated transcription"/>
    <property type="evidence" value="ECO:0007669"/>
    <property type="project" value="InterPro"/>
</dbReference>